<evidence type="ECO:0008006" key="10">
    <source>
        <dbReference type="Google" id="ProtNLM"/>
    </source>
</evidence>
<dbReference type="InterPro" id="IPR050080">
    <property type="entry name" value="RNase_PH"/>
</dbReference>
<protein>
    <recommendedName>
        <fullName evidence="10">Exosome component 5</fullName>
    </recommendedName>
</protein>
<dbReference type="Gene3D" id="3.30.230.70">
    <property type="entry name" value="GHMP Kinase, N-terminal domain"/>
    <property type="match status" value="1"/>
</dbReference>
<accession>A0ABD6EGQ0</accession>
<comment type="caution">
    <text evidence="8">The sequence shown here is derived from an EMBL/GenBank/DDBJ whole genome shotgun (WGS) entry which is preliminary data.</text>
</comment>
<dbReference type="Pfam" id="PF03725">
    <property type="entry name" value="RNase_PH_C"/>
    <property type="match status" value="1"/>
</dbReference>
<dbReference type="SUPFAM" id="SSF55666">
    <property type="entry name" value="Ribonuclease PH domain 2-like"/>
    <property type="match status" value="1"/>
</dbReference>
<dbReference type="SUPFAM" id="SSF54211">
    <property type="entry name" value="Ribosomal protein S5 domain 2-like"/>
    <property type="match status" value="1"/>
</dbReference>
<dbReference type="InterPro" id="IPR001247">
    <property type="entry name" value="ExoRNase_PH_dom1"/>
</dbReference>
<dbReference type="Pfam" id="PF01138">
    <property type="entry name" value="RNase_PH"/>
    <property type="match status" value="1"/>
</dbReference>
<keyword evidence="3" id="KW-0698">rRNA processing</keyword>
<gene>
    <name evidence="8" type="ORF">AB6A40_005111</name>
</gene>
<dbReference type="InterPro" id="IPR036345">
    <property type="entry name" value="ExoRNase_PH_dom2_sf"/>
</dbReference>
<keyword evidence="4" id="KW-0271">Exosome</keyword>
<feature type="non-terminal residue" evidence="8">
    <location>
        <position position="1"/>
    </location>
</feature>
<sequence>DVSAQKRADDSLCVEVSYKQLFERFCSSRYSGLILSVVKQTVDCLRYPRTCLSVALQELQADGSLLASALTCTCLALLDSGIGMSGVFCGVCVAVVNDSLVLDPNAECESKADSIFTFTFKSPSSRSKSELDIIGCDTLGTFEFSSFEAARELAASAAKNIFMFFRESLQRKLSVDMW</sequence>
<evidence type="ECO:0000313" key="8">
    <source>
        <dbReference type="EMBL" id="MFH4978402.1"/>
    </source>
</evidence>
<keyword evidence="5" id="KW-0539">Nucleus</keyword>
<comment type="similarity">
    <text evidence="2">Belongs to the RNase PH family.</text>
</comment>
<dbReference type="GO" id="GO:0006364">
    <property type="term" value="P:rRNA processing"/>
    <property type="evidence" value="ECO:0007669"/>
    <property type="project" value="UniProtKB-KW"/>
</dbReference>
<dbReference type="InterPro" id="IPR020568">
    <property type="entry name" value="Ribosomal_Su5_D2-typ_SF"/>
</dbReference>
<evidence type="ECO:0000313" key="9">
    <source>
        <dbReference type="Proteomes" id="UP001608902"/>
    </source>
</evidence>
<keyword evidence="9" id="KW-1185">Reference proteome</keyword>
<dbReference type="EMBL" id="JBGFUD010003169">
    <property type="protein sequence ID" value="MFH4978402.1"/>
    <property type="molecule type" value="Genomic_DNA"/>
</dbReference>
<evidence type="ECO:0000256" key="3">
    <source>
        <dbReference type="ARBA" id="ARBA00022552"/>
    </source>
</evidence>
<dbReference type="InterPro" id="IPR015847">
    <property type="entry name" value="ExoRNase_PH_dom2"/>
</dbReference>
<feature type="domain" description="Exoribonuclease phosphorolytic" evidence="7">
    <location>
        <begin position="87"/>
        <end position="121"/>
    </location>
</feature>
<evidence type="ECO:0000256" key="1">
    <source>
        <dbReference type="ARBA" id="ARBA00004123"/>
    </source>
</evidence>
<dbReference type="PANTHER" id="PTHR11953:SF1">
    <property type="entry name" value="EXOSOME COMPLEX COMPONENT RRP46"/>
    <property type="match status" value="1"/>
</dbReference>
<dbReference type="GO" id="GO:0005634">
    <property type="term" value="C:nucleus"/>
    <property type="evidence" value="ECO:0007669"/>
    <property type="project" value="UniProtKB-SubCell"/>
</dbReference>
<evidence type="ECO:0000259" key="7">
    <source>
        <dbReference type="Pfam" id="PF03725"/>
    </source>
</evidence>
<evidence type="ECO:0000259" key="6">
    <source>
        <dbReference type="Pfam" id="PF01138"/>
    </source>
</evidence>
<dbReference type="GO" id="GO:0000178">
    <property type="term" value="C:exosome (RNase complex)"/>
    <property type="evidence" value="ECO:0007669"/>
    <property type="project" value="UniProtKB-KW"/>
</dbReference>
<evidence type="ECO:0000256" key="2">
    <source>
        <dbReference type="ARBA" id="ARBA00006678"/>
    </source>
</evidence>
<dbReference type="AlphaFoldDB" id="A0ABD6EGQ0"/>
<evidence type="ECO:0000256" key="4">
    <source>
        <dbReference type="ARBA" id="ARBA00022835"/>
    </source>
</evidence>
<reference evidence="8 9" key="1">
    <citation type="submission" date="2024-08" db="EMBL/GenBank/DDBJ databases">
        <title>Gnathostoma spinigerum genome.</title>
        <authorList>
            <person name="Gonzalez-Bertolin B."/>
            <person name="Monzon S."/>
            <person name="Zaballos A."/>
            <person name="Jimenez P."/>
            <person name="Dekumyoy P."/>
            <person name="Varona S."/>
            <person name="Cuesta I."/>
            <person name="Sumanam S."/>
            <person name="Adisakwattana P."/>
            <person name="Gasser R.B."/>
            <person name="Hernandez-Gonzalez A."/>
            <person name="Young N.D."/>
            <person name="Perteguer M.J."/>
        </authorList>
    </citation>
    <scope>NUCLEOTIDE SEQUENCE [LARGE SCALE GENOMIC DNA]</scope>
    <source>
        <strain evidence="8">AL3</strain>
        <tissue evidence="8">Liver</tissue>
    </source>
</reference>
<organism evidence="8 9">
    <name type="scientific">Gnathostoma spinigerum</name>
    <dbReference type="NCBI Taxonomy" id="75299"/>
    <lineage>
        <taxon>Eukaryota</taxon>
        <taxon>Metazoa</taxon>
        <taxon>Ecdysozoa</taxon>
        <taxon>Nematoda</taxon>
        <taxon>Chromadorea</taxon>
        <taxon>Rhabditida</taxon>
        <taxon>Spirurina</taxon>
        <taxon>Gnathostomatomorpha</taxon>
        <taxon>Gnathostomatoidea</taxon>
        <taxon>Gnathostomatidae</taxon>
        <taxon>Gnathostoma</taxon>
    </lineage>
</organism>
<dbReference type="PANTHER" id="PTHR11953">
    <property type="entry name" value="EXOSOME COMPLEX COMPONENT"/>
    <property type="match status" value="1"/>
</dbReference>
<comment type="subcellular location">
    <subcellularLocation>
        <location evidence="1">Nucleus</location>
    </subcellularLocation>
</comment>
<dbReference type="Proteomes" id="UP001608902">
    <property type="component" value="Unassembled WGS sequence"/>
</dbReference>
<dbReference type="InterPro" id="IPR027408">
    <property type="entry name" value="PNPase/RNase_PH_dom_sf"/>
</dbReference>
<proteinExistence type="inferred from homology"/>
<name>A0ABD6EGQ0_9BILA</name>
<evidence type="ECO:0000256" key="5">
    <source>
        <dbReference type="ARBA" id="ARBA00023242"/>
    </source>
</evidence>
<feature type="domain" description="Exoribonuclease phosphorolytic" evidence="6">
    <location>
        <begin position="30"/>
        <end position="82"/>
    </location>
</feature>